<evidence type="ECO:0000259" key="9">
    <source>
        <dbReference type="PROSITE" id="PS50850"/>
    </source>
</evidence>
<feature type="transmembrane region" description="Helical" evidence="8">
    <location>
        <begin position="194"/>
        <end position="216"/>
    </location>
</feature>
<keyword evidence="4" id="KW-1003">Cell membrane</keyword>
<dbReference type="RefSeq" id="WP_377261487.1">
    <property type="nucleotide sequence ID" value="NZ_JBHMAA010000015.1"/>
</dbReference>
<feature type="transmembrane region" description="Helical" evidence="8">
    <location>
        <begin position="76"/>
        <end position="99"/>
    </location>
</feature>
<evidence type="ECO:0000313" key="11">
    <source>
        <dbReference type="Proteomes" id="UP001589692"/>
    </source>
</evidence>
<feature type="transmembrane region" description="Helical" evidence="8">
    <location>
        <begin position="244"/>
        <end position="263"/>
    </location>
</feature>
<dbReference type="PANTHER" id="PTHR43271">
    <property type="entry name" value="BLL2771 PROTEIN"/>
    <property type="match status" value="1"/>
</dbReference>
<keyword evidence="11" id="KW-1185">Reference proteome</keyword>
<evidence type="ECO:0000256" key="6">
    <source>
        <dbReference type="ARBA" id="ARBA00022989"/>
    </source>
</evidence>
<name>A0ABV6AGY8_9HYPH</name>
<evidence type="ECO:0000256" key="7">
    <source>
        <dbReference type="ARBA" id="ARBA00023136"/>
    </source>
</evidence>
<dbReference type="PROSITE" id="PS50850">
    <property type="entry name" value="MFS"/>
    <property type="match status" value="1"/>
</dbReference>
<gene>
    <name evidence="10" type="ORF">ACFFP0_13570</name>
</gene>
<keyword evidence="5 8" id="KW-0812">Transmembrane</keyword>
<proteinExistence type="inferred from homology"/>
<feature type="transmembrane region" description="Helical" evidence="8">
    <location>
        <begin position="395"/>
        <end position="414"/>
    </location>
</feature>
<dbReference type="InterPro" id="IPR005829">
    <property type="entry name" value="Sugar_transporter_CS"/>
</dbReference>
<dbReference type="EMBL" id="JBHMAA010000015">
    <property type="protein sequence ID" value="MFB9949889.1"/>
    <property type="molecule type" value="Genomic_DNA"/>
</dbReference>
<feature type="transmembrane region" description="Helical" evidence="8">
    <location>
        <begin position="44"/>
        <end position="64"/>
    </location>
</feature>
<evidence type="ECO:0000256" key="4">
    <source>
        <dbReference type="ARBA" id="ARBA00022475"/>
    </source>
</evidence>
<reference evidence="10 11" key="1">
    <citation type="submission" date="2024-09" db="EMBL/GenBank/DDBJ databases">
        <authorList>
            <person name="Sun Q."/>
            <person name="Mori K."/>
        </authorList>
    </citation>
    <scope>NUCLEOTIDE SEQUENCE [LARGE SCALE GENOMIC DNA]</scope>
    <source>
        <strain evidence="10 11">TBRC 4938</strain>
    </source>
</reference>
<dbReference type="InterPro" id="IPR011701">
    <property type="entry name" value="MFS"/>
</dbReference>
<dbReference type="PANTHER" id="PTHR43271:SF1">
    <property type="entry name" value="INNER MEMBRANE TRANSPORT PROTEIN YNFM"/>
    <property type="match status" value="1"/>
</dbReference>
<protein>
    <submittedName>
        <fullName evidence="10">MFS transporter</fullName>
    </submittedName>
</protein>
<dbReference type="InterPro" id="IPR036259">
    <property type="entry name" value="MFS_trans_sf"/>
</dbReference>
<comment type="subcellular location">
    <subcellularLocation>
        <location evidence="1">Cell membrane</location>
        <topology evidence="1">Multi-pass membrane protein</topology>
    </subcellularLocation>
</comment>
<dbReference type="Gene3D" id="1.20.1250.20">
    <property type="entry name" value="MFS general substrate transporter like domains"/>
    <property type="match status" value="1"/>
</dbReference>
<dbReference type="Proteomes" id="UP001589692">
    <property type="component" value="Unassembled WGS sequence"/>
</dbReference>
<evidence type="ECO:0000256" key="5">
    <source>
        <dbReference type="ARBA" id="ARBA00022692"/>
    </source>
</evidence>
<dbReference type="InterPro" id="IPR020846">
    <property type="entry name" value="MFS_dom"/>
</dbReference>
<evidence type="ECO:0000256" key="1">
    <source>
        <dbReference type="ARBA" id="ARBA00004651"/>
    </source>
</evidence>
<feature type="transmembrane region" description="Helical" evidence="8">
    <location>
        <begin position="369"/>
        <end position="389"/>
    </location>
</feature>
<dbReference type="SUPFAM" id="SSF103473">
    <property type="entry name" value="MFS general substrate transporter"/>
    <property type="match status" value="1"/>
</dbReference>
<accession>A0ABV6AGY8</accession>
<feature type="transmembrane region" description="Helical" evidence="8">
    <location>
        <begin position="283"/>
        <end position="302"/>
    </location>
</feature>
<organism evidence="10 11">
    <name type="scientific">Rhizobium puerariae</name>
    <dbReference type="NCBI Taxonomy" id="1585791"/>
    <lineage>
        <taxon>Bacteria</taxon>
        <taxon>Pseudomonadati</taxon>
        <taxon>Pseudomonadota</taxon>
        <taxon>Alphaproteobacteria</taxon>
        <taxon>Hyphomicrobiales</taxon>
        <taxon>Rhizobiaceae</taxon>
        <taxon>Rhizobium/Agrobacterium group</taxon>
        <taxon>Rhizobium</taxon>
    </lineage>
</organism>
<feature type="domain" description="Major facilitator superfamily (MFS) profile" evidence="9">
    <location>
        <begin position="38"/>
        <end position="421"/>
    </location>
</feature>
<evidence type="ECO:0000256" key="8">
    <source>
        <dbReference type="SAM" id="Phobius"/>
    </source>
</evidence>
<keyword evidence="6 8" id="KW-1133">Transmembrane helix</keyword>
<dbReference type="PROSITE" id="PS00216">
    <property type="entry name" value="SUGAR_TRANSPORT_1"/>
    <property type="match status" value="1"/>
</dbReference>
<evidence type="ECO:0000256" key="3">
    <source>
        <dbReference type="ARBA" id="ARBA00022448"/>
    </source>
</evidence>
<evidence type="ECO:0000313" key="10">
    <source>
        <dbReference type="EMBL" id="MFB9949889.1"/>
    </source>
</evidence>
<dbReference type="Pfam" id="PF07690">
    <property type="entry name" value="MFS_1"/>
    <property type="match status" value="2"/>
</dbReference>
<sequence length="423" mass="44616">MPSVAEFRSKASARPDLHLVKSAADSQEKRFLARGTPAYRRASFALFLSGFSTFSLLYCVQPLMPIFSHDFGVSPAASSLSLSLSTGFLAFAIFCAAAVSERFGRRSLMFASLLGASLCTIACALTPDWNALLVIRALEGFLLGGVPAVAMAYLSEEVDPRGLGASMGLYIAGNAFGGMAGRVVTGMLAEYFSWRLALAGIGLLGIAAAIGFLVLLPPSRNFVARRSDARYHVDAWFGHLNNPALALLFAIGFLMMGAFVTIYNYAGFRLVAAPYDLNQTELGLIFTVYLFGIAASWAAGLLGDRFGHFLVMPAGILIAVAGVAVTLAAPLWAIILGIVLLTVGFFMAHSVASALVGRLARGTKGHASSLYLLGYYLGSSVAGSVGGHFWSADGWWAVVAFTGALLLVSLAAALRARRLAEKA</sequence>
<feature type="transmembrane region" description="Helical" evidence="8">
    <location>
        <begin position="108"/>
        <end position="127"/>
    </location>
</feature>
<feature type="transmembrane region" description="Helical" evidence="8">
    <location>
        <begin position="167"/>
        <end position="188"/>
    </location>
</feature>
<dbReference type="CDD" id="cd17324">
    <property type="entry name" value="MFS_NepI_like"/>
    <property type="match status" value="1"/>
</dbReference>
<feature type="transmembrane region" description="Helical" evidence="8">
    <location>
        <begin position="334"/>
        <end position="357"/>
    </location>
</feature>
<keyword evidence="3" id="KW-0813">Transport</keyword>
<evidence type="ECO:0000256" key="2">
    <source>
        <dbReference type="ARBA" id="ARBA00008335"/>
    </source>
</evidence>
<comment type="caution">
    <text evidence="10">The sequence shown here is derived from an EMBL/GenBank/DDBJ whole genome shotgun (WGS) entry which is preliminary data.</text>
</comment>
<keyword evidence="7 8" id="KW-0472">Membrane</keyword>
<comment type="similarity">
    <text evidence="2">Belongs to the major facilitator superfamily.</text>
</comment>
<feature type="transmembrane region" description="Helical" evidence="8">
    <location>
        <begin position="309"/>
        <end position="328"/>
    </location>
</feature>
<feature type="transmembrane region" description="Helical" evidence="8">
    <location>
        <begin position="133"/>
        <end position="155"/>
    </location>
</feature>